<dbReference type="Pfam" id="PF01471">
    <property type="entry name" value="PG_binding_1"/>
    <property type="match status" value="1"/>
</dbReference>
<comment type="caution">
    <text evidence="5">The sequence shown here is derived from an EMBL/GenBank/DDBJ whole genome shotgun (WGS) entry which is preliminary data.</text>
</comment>
<feature type="region of interest" description="Disordered" evidence="2">
    <location>
        <begin position="1"/>
        <end position="21"/>
    </location>
</feature>
<dbReference type="Gene3D" id="3.40.80.10">
    <property type="entry name" value="Peptidoglycan recognition protein-like"/>
    <property type="match status" value="1"/>
</dbReference>
<keyword evidence="6" id="KW-1185">Reference proteome</keyword>
<dbReference type="GO" id="GO:0008270">
    <property type="term" value="F:zinc ion binding"/>
    <property type="evidence" value="ECO:0007669"/>
    <property type="project" value="InterPro"/>
</dbReference>
<dbReference type="SMART" id="SM00701">
    <property type="entry name" value="PGRP"/>
    <property type="match status" value="1"/>
</dbReference>
<feature type="domain" description="N-acetylmuramoyl-L-alanine amidase" evidence="3">
    <location>
        <begin position="15"/>
        <end position="153"/>
    </location>
</feature>
<dbReference type="OrthoDB" id="514320at2"/>
<dbReference type="Gene3D" id="1.10.101.10">
    <property type="entry name" value="PGBD-like superfamily/PGBD"/>
    <property type="match status" value="1"/>
</dbReference>
<reference evidence="5 6" key="1">
    <citation type="submission" date="2018-03" db="EMBL/GenBank/DDBJ databases">
        <title>Genomic Encyclopedia of Archaeal and Bacterial Type Strains, Phase II (KMG-II): from individual species to whole genera.</title>
        <authorList>
            <person name="Goeker M."/>
        </authorList>
    </citation>
    <scope>NUCLEOTIDE SEQUENCE [LARGE SCALE GENOMIC DNA]</scope>
    <source>
        <strain evidence="5 6">DSM 45312</strain>
    </source>
</reference>
<dbReference type="InterPro" id="IPR036365">
    <property type="entry name" value="PGBD-like_sf"/>
</dbReference>
<name>A0A2P8D122_9ACTN</name>
<evidence type="ECO:0000256" key="2">
    <source>
        <dbReference type="SAM" id="MobiDB-lite"/>
    </source>
</evidence>
<feature type="domain" description="Peptidoglycan recognition protein family" evidence="4">
    <location>
        <begin position="5"/>
        <end position="147"/>
    </location>
</feature>
<dbReference type="CDD" id="cd06583">
    <property type="entry name" value="PGRP"/>
    <property type="match status" value="1"/>
</dbReference>
<dbReference type="GO" id="GO:0009253">
    <property type="term" value="P:peptidoglycan catabolic process"/>
    <property type="evidence" value="ECO:0007669"/>
    <property type="project" value="InterPro"/>
</dbReference>
<dbReference type="PANTHER" id="PTHR11022">
    <property type="entry name" value="PEPTIDOGLYCAN RECOGNITION PROTEIN"/>
    <property type="match status" value="1"/>
</dbReference>
<comment type="similarity">
    <text evidence="1">Belongs to the N-acetylmuramoyl-L-alanine amidase 2 family.</text>
</comment>
<protein>
    <submittedName>
        <fullName evidence="5">Putative peptidoglycan binding protein</fullName>
    </submittedName>
</protein>
<dbReference type="SUPFAM" id="SSF55846">
    <property type="entry name" value="N-acetylmuramoyl-L-alanine amidase-like"/>
    <property type="match status" value="1"/>
</dbReference>
<sequence>MPKPPRYVSRSDLGWGKSPAAGANPRSGLVIHYDSIDQGLAGKAHSACITYWKATREFHTGPSRGWADIGYSFLCCSHGHVIEGRGLRKVQAAQPGGNSTYYSATLATGPRDEITEAQIDAVRALRQWLMEPDTSIAGTVKGHRDFISTSCPGDKAYALVRNGTFKQPPGSGGGSEDDMVGLRKGDSGERVKYLQVVLADAGFSPGEVDGDYGASTAAAVLAARKSRGSKETSGDKITGWAAAQIMAAHAVKLGG</sequence>
<dbReference type="SMART" id="SM00644">
    <property type="entry name" value="Ami_2"/>
    <property type="match status" value="1"/>
</dbReference>
<dbReference type="AlphaFoldDB" id="A0A2P8D122"/>
<gene>
    <name evidence="5" type="ORF">CLV63_12145</name>
</gene>
<dbReference type="PANTHER" id="PTHR11022:SF41">
    <property type="entry name" value="PEPTIDOGLYCAN-RECOGNITION PROTEIN LC-RELATED"/>
    <property type="match status" value="1"/>
</dbReference>
<dbReference type="Proteomes" id="UP000240542">
    <property type="component" value="Unassembled WGS sequence"/>
</dbReference>
<evidence type="ECO:0000256" key="1">
    <source>
        <dbReference type="ARBA" id="ARBA00007553"/>
    </source>
</evidence>
<dbReference type="InterPro" id="IPR036366">
    <property type="entry name" value="PGBDSf"/>
</dbReference>
<dbReference type="Pfam" id="PF01510">
    <property type="entry name" value="Amidase_2"/>
    <property type="match status" value="1"/>
</dbReference>
<organism evidence="5 6">
    <name type="scientific">Murinocardiopsis flavida</name>
    <dbReference type="NCBI Taxonomy" id="645275"/>
    <lineage>
        <taxon>Bacteria</taxon>
        <taxon>Bacillati</taxon>
        <taxon>Actinomycetota</taxon>
        <taxon>Actinomycetes</taxon>
        <taxon>Streptosporangiales</taxon>
        <taxon>Nocardiopsidaceae</taxon>
        <taxon>Murinocardiopsis</taxon>
    </lineage>
</organism>
<accession>A0A2P8D122</accession>
<dbReference type="InterPro" id="IPR036505">
    <property type="entry name" value="Amidase/PGRP_sf"/>
</dbReference>
<dbReference type="InterPro" id="IPR015510">
    <property type="entry name" value="PGRP"/>
</dbReference>
<dbReference type="InterPro" id="IPR002477">
    <property type="entry name" value="Peptidoglycan-bd-like"/>
</dbReference>
<evidence type="ECO:0000313" key="5">
    <source>
        <dbReference type="EMBL" id="PSK90920.1"/>
    </source>
</evidence>
<dbReference type="EMBL" id="PYGA01000021">
    <property type="protein sequence ID" value="PSK90920.1"/>
    <property type="molecule type" value="Genomic_DNA"/>
</dbReference>
<dbReference type="GO" id="GO:0008745">
    <property type="term" value="F:N-acetylmuramoyl-L-alanine amidase activity"/>
    <property type="evidence" value="ECO:0007669"/>
    <property type="project" value="InterPro"/>
</dbReference>
<dbReference type="InterPro" id="IPR002502">
    <property type="entry name" value="Amidase_domain"/>
</dbReference>
<evidence type="ECO:0000313" key="6">
    <source>
        <dbReference type="Proteomes" id="UP000240542"/>
    </source>
</evidence>
<dbReference type="SUPFAM" id="SSF47090">
    <property type="entry name" value="PGBD-like"/>
    <property type="match status" value="1"/>
</dbReference>
<evidence type="ECO:0000259" key="4">
    <source>
        <dbReference type="SMART" id="SM00701"/>
    </source>
</evidence>
<dbReference type="InterPro" id="IPR006619">
    <property type="entry name" value="PGRP_domain_met/bac"/>
</dbReference>
<evidence type="ECO:0000259" key="3">
    <source>
        <dbReference type="SMART" id="SM00644"/>
    </source>
</evidence>
<proteinExistence type="inferred from homology"/>
<dbReference type="RefSeq" id="WP_106585700.1">
    <property type="nucleotide sequence ID" value="NZ_PYGA01000021.1"/>
</dbReference>